<name>A0A5K7Z0N0_9BACT</name>
<evidence type="ECO:0000256" key="2">
    <source>
        <dbReference type="ARBA" id="ARBA00007703"/>
    </source>
</evidence>
<dbReference type="KEGG" id="dwd:DSCW_11100"/>
<feature type="coiled-coil region" evidence="4">
    <location>
        <begin position="41"/>
        <end position="68"/>
    </location>
</feature>
<dbReference type="AlphaFoldDB" id="A0A5K7Z0N0"/>
<dbReference type="Pfam" id="PF05130">
    <property type="entry name" value="FlgN"/>
    <property type="match status" value="1"/>
</dbReference>
<evidence type="ECO:0000256" key="4">
    <source>
        <dbReference type="SAM" id="Coils"/>
    </source>
</evidence>
<sequence>MNATIDELILILNEETECYREMKAVLQDEAQAIPLSNRQGIDRARLQKEKVVARIQNLERKRESSVRQLAITLGIDASMVKVSDLAAYFPAPYDRKLRICADGLRSLIEEVRLKNGANRKLLQYYMKWVNNALNLLTDIFDEQPVYRKPGIRLENNGYRSNSGRIIRGSI</sequence>
<keyword evidence="6" id="KW-1185">Reference proteome</keyword>
<dbReference type="OrthoDB" id="1680765at2"/>
<comment type="similarity">
    <text evidence="2">Belongs to the FlgN family.</text>
</comment>
<organism evidence="5 6">
    <name type="scientific">Desulfosarcina widdelii</name>
    <dbReference type="NCBI Taxonomy" id="947919"/>
    <lineage>
        <taxon>Bacteria</taxon>
        <taxon>Pseudomonadati</taxon>
        <taxon>Thermodesulfobacteriota</taxon>
        <taxon>Desulfobacteria</taxon>
        <taxon>Desulfobacterales</taxon>
        <taxon>Desulfosarcinaceae</taxon>
        <taxon>Desulfosarcina</taxon>
    </lineage>
</organism>
<evidence type="ECO:0008006" key="7">
    <source>
        <dbReference type="Google" id="ProtNLM"/>
    </source>
</evidence>
<dbReference type="Gene3D" id="1.20.58.300">
    <property type="entry name" value="FlgN-like"/>
    <property type="match status" value="1"/>
</dbReference>
<proteinExistence type="inferred from homology"/>
<dbReference type="InterPro" id="IPR036679">
    <property type="entry name" value="FlgN-like_sf"/>
</dbReference>
<dbReference type="GO" id="GO:0044780">
    <property type="term" value="P:bacterial-type flagellum assembly"/>
    <property type="evidence" value="ECO:0007669"/>
    <property type="project" value="InterPro"/>
</dbReference>
<evidence type="ECO:0000313" key="6">
    <source>
        <dbReference type="Proteomes" id="UP000427769"/>
    </source>
</evidence>
<dbReference type="RefSeq" id="WP_155302776.1">
    <property type="nucleotide sequence ID" value="NZ_AP021875.1"/>
</dbReference>
<evidence type="ECO:0000313" key="5">
    <source>
        <dbReference type="EMBL" id="BBO73693.1"/>
    </source>
</evidence>
<evidence type="ECO:0000256" key="1">
    <source>
        <dbReference type="ARBA" id="ARBA00002397"/>
    </source>
</evidence>
<comment type="function">
    <text evidence="1">Required for the efficient initiation of filament assembly.</text>
</comment>
<dbReference type="SUPFAM" id="SSF140566">
    <property type="entry name" value="FlgN-like"/>
    <property type="match status" value="1"/>
</dbReference>
<keyword evidence="3" id="KW-1005">Bacterial flagellum biogenesis</keyword>
<keyword evidence="4" id="KW-0175">Coiled coil</keyword>
<protein>
    <recommendedName>
        <fullName evidence="7">Flagellar protein FlgN</fullName>
    </recommendedName>
</protein>
<dbReference type="InterPro" id="IPR007809">
    <property type="entry name" value="FlgN-like"/>
</dbReference>
<accession>A0A5K7Z0N0</accession>
<dbReference type="EMBL" id="AP021875">
    <property type="protein sequence ID" value="BBO73693.1"/>
    <property type="molecule type" value="Genomic_DNA"/>
</dbReference>
<gene>
    <name evidence="5" type="ORF">DSCW_11100</name>
</gene>
<dbReference type="Proteomes" id="UP000427769">
    <property type="component" value="Chromosome"/>
</dbReference>
<reference evidence="5 6" key="1">
    <citation type="submission" date="2019-11" db="EMBL/GenBank/DDBJ databases">
        <title>Comparative genomics of hydrocarbon-degrading Desulfosarcina strains.</title>
        <authorList>
            <person name="Watanabe M."/>
            <person name="Kojima H."/>
            <person name="Fukui M."/>
        </authorList>
    </citation>
    <scope>NUCLEOTIDE SEQUENCE [LARGE SCALE GENOMIC DNA]</scope>
    <source>
        <strain evidence="5 6">PP31</strain>
    </source>
</reference>
<evidence type="ECO:0000256" key="3">
    <source>
        <dbReference type="ARBA" id="ARBA00022795"/>
    </source>
</evidence>